<dbReference type="Proteomes" id="UP000735302">
    <property type="component" value="Unassembled WGS sequence"/>
</dbReference>
<comment type="caution">
    <text evidence="1">The sequence shown here is derived from an EMBL/GenBank/DDBJ whole genome shotgun (WGS) entry which is preliminary data.</text>
</comment>
<gene>
    <name evidence="1" type="ORF">PoB_004654600</name>
</gene>
<sequence length="99" mass="11512">MGHKMEIQSDCVSMRCMEKLAQLEKNGYRTKLKAQFIVWEHECKDSNGNCVPKDSNFTATINGTRQDKCSCRVYEKQYKPYADKVNLFRFNQSTTCKGK</sequence>
<accession>A0AAV4BM07</accession>
<reference evidence="1 2" key="1">
    <citation type="journal article" date="2021" name="Elife">
        <title>Chloroplast acquisition without the gene transfer in kleptoplastic sea slugs, Plakobranchus ocellatus.</title>
        <authorList>
            <person name="Maeda T."/>
            <person name="Takahashi S."/>
            <person name="Yoshida T."/>
            <person name="Shimamura S."/>
            <person name="Takaki Y."/>
            <person name="Nagai Y."/>
            <person name="Toyoda A."/>
            <person name="Suzuki Y."/>
            <person name="Arimoto A."/>
            <person name="Ishii H."/>
            <person name="Satoh N."/>
            <person name="Nishiyama T."/>
            <person name="Hasebe M."/>
            <person name="Maruyama T."/>
            <person name="Minagawa J."/>
            <person name="Obokata J."/>
            <person name="Shigenobu S."/>
        </authorList>
    </citation>
    <scope>NUCLEOTIDE SEQUENCE [LARGE SCALE GENOMIC DNA]</scope>
</reference>
<dbReference type="EMBL" id="BLXT01005122">
    <property type="protein sequence ID" value="GFO20041.1"/>
    <property type="molecule type" value="Genomic_DNA"/>
</dbReference>
<name>A0AAV4BM07_9GAST</name>
<organism evidence="1 2">
    <name type="scientific">Plakobranchus ocellatus</name>
    <dbReference type="NCBI Taxonomy" id="259542"/>
    <lineage>
        <taxon>Eukaryota</taxon>
        <taxon>Metazoa</taxon>
        <taxon>Spiralia</taxon>
        <taxon>Lophotrochozoa</taxon>
        <taxon>Mollusca</taxon>
        <taxon>Gastropoda</taxon>
        <taxon>Heterobranchia</taxon>
        <taxon>Euthyneura</taxon>
        <taxon>Panpulmonata</taxon>
        <taxon>Sacoglossa</taxon>
        <taxon>Placobranchoidea</taxon>
        <taxon>Plakobranchidae</taxon>
        <taxon>Plakobranchus</taxon>
    </lineage>
</organism>
<proteinExistence type="predicted"/>
<dbReference type="AlphaFoldDB" id="A0AAV4BM07"/>
<keyword evidence="2" id="KW-1185">Reference proteome</keyword>
<evidence type="ECO:0000313" key="1">
    <source>
        <dbReference type="EMBL" id="GFO20041.1"/>
    </source>
</evidence>
<evidence type="ECO:0000313" key="2">
    <source>
        <dbReference type="Proteomes" id="UP000735302"/>
    </source>
</evidence>
<protein>
    <submittedName>
        <fullName evidence="1">Uncharacterized protein</fullName>
    </submittedName>
</protein>